<name>A0A2J4JBU8_NATGS</name>
<dbReference type="AlphaFoldDB" id="A0A2J4JBU8"/>
<dbReference type="Proteomes" id="UP000234484">
    <property type="component" value="Unassembled WGS sequence"/>
</dbReference>
<evidence type="ECO:0000313" key="2">
    <source>
        <dbReference type="Proteomes" id="UP000234484"/>
    </source>
</evidence>
<gene>
    <name evidence="1" type="ORF">CYV19_15195</name>
</gene>
<proteinExistence type="predicted"/>
<protein>
    <submittedName>
        <fullName evidence="1">Uncharacterized protein</fullName>
    </submittedName>
</protein>
<accession>A0A2J4JBU8</accession>
<comment type="caution">
    <text evidence="1">The sequence shown here is derived from an EMBL/GenBank/DDBJ whole genome shotgun (WGS) entry which is preliminary data.</text>
</comment>
<organism evidence="1 2">
    <name type="scientific">Natronobacterium gregoryi (strain ATCC 43098 / DSM 3393 / CCM 3738 / CIP 104747 / IAM 13177 / JCM 8860 / NBRC 102187 / NCIMB 2189 / SP2)</name>
    <dbReference type="NCBI Taxonomy" id="797304"/>
    <lineage>
        <taxon>Archaea</taxon>
        <taxon>Methanobacteriati</taxon>
        <taxon>Methanobacteriota</taxon>
        <taxon>Stenosarchaea group</taxon>
        <taxon>Halobacteria</taxon>
        <taxon>Halobacteriales</taxon>
        <taxon>Natrialbaceae</taxon>
        <taxon>Natronobacterium</taxon>
    </lineage>
</organism>
<reference evidence="1 2" key="1">
    <citation type="submission" date="2017-12" db="EMBL/GenBank/DDBJ databases">
        <title>The characterization of oligonucleotides binding to NgAgo.</title>
        <authorList>
            <person name="Jiang L."/>
            <person name="He B."/>
            <person name="Kang J."/>
            <person name="Yu M."/>
            <person name="Li N."/>
            <person name="Fang Y."/>
            <person name="Tang Z."/>
            <person name="Wu P."/>
            <person name="Yao P."/>
            <person name="Huang J."/>
        </authorList>
    </citation>
    <scope>NUCLEOTIDE SEQUENCE [LARGE SCALE GENOMIC DNA]</scope>
    <source>
        <strain evidence="1 2">SP2</strain>
        <tissue evidence="1">Freeze-dried powder thallus</tissue>
    </source>
</reference>
<evidence type="ECO:0000313" key="1">
    <source>
        <dbReference type="EMBL" id="PLK19389.1"/>
    </source>
</evidence>
<dbReference type="EMBL" id="PKKI01000053">
    <property type="protein sequence ID" value="PLK19389.1"/>
    <property type="molecule type" value="Genomic_DNA"/>
</dbReference>
<sequence length="108" mass="11334">MLGQTAAQKHSLGKFSFESSDLEDGKDSGVHTAGQNCVTIGRSGGAATGGDGRESAVDFVLTSVRQYQYAYSELTGVTNGAVVVHSSSVFSRPFVPILRAPQRIDSPN</sequence>